<keyword evidence="11" id="KW-1185">Reference proteome</keyword>
<feature type="binding site" evidence="9">
    <location>
        <position position="244"/>
    </location>
    <ligand>
        <name>Mg(2+)</name>
        <dbReference type="ChEBI" id="CHEBI:18420"/>
    </ligand>
</feature>
<evidence type="ECO:0000256" key="5">
    <source>
        <dbReference type="ARBA" id="ARBA00022989"/>
    </source>
</evidence>
<comment type="pathway">
    <text evidence="7">Cell wall biogenesis; peptidoglycan biosynthesis.</text>
</comment>
<keyword evidence="3 7" id="KW-0808">Transferase</keyword>
<dbReference type="GO" id="GO:0071555">
    <property type="term" value="P:cell wall organization"/>
    <property type="evidence" value="ECO:0007669"/>
    <property type="project" value="UniProtKB-KW"/>
</dbReference>
<dbReference type="PROSITE" id="PS01347">
    <property type="entry name" value="MRAY_1"/>
    <property type="match status" value="1"/>
</dbReference>
<evidence type="ECO:0000256" key="4">
    <source>
        <dbReference type="ARBA" id="ARBA00022692"/>
    </source>
</evidence>
<keyword evidence="7" id="KW-0133">Cell shape</keyword>
<evidence type="ECO:0000256" key="7">
    <source>
        <dbReference type="HAMAP-Rule" id="MF_00038"/>
    </source>
</evidence>
<evidence type="ECO:0000256" key="1">
    <source>
        <dbReference type="ARBA" id="ARBA00004141"/>
    </source>
</evidence>
<comment type="caution">
    <text evidence="10">The sequence shown here is derived from an EMBL/GenBank/DDBJ whole genome shotgun (WGS) entry which is preliminary data.</text>
</comment>
<keyword evidence="7 9" id="KW-0479">Metal-binding</keyword>
<dbReference type="Pfam" id="PF00953">
    <property type="entry name" value="Glycos_transf_4"/>
    <property type="match status" value="1"/>
</dbReference>
<dbReference type="InterPro" id="IPR018480">
    <property type="entry name" value="PNAcMuramoyl-5peptid_Trfase_CS"/>
</dbReference>
<feature type="transmembrane region" description="Helical" evidence="7">
    <location>
        <begin position="90"/>
        <end position="110"/>
    </location>
</feature>
<dbReference type="Proteomes" id="UP000276301">
    <property type="component" value="Unassembled WGS sequence"/>
</dbReference>
<comment type="function">
    <text evidence="7">Catalyzes the initial step of the lipid cycle reactions in the biosynthesis of the cell wall peptidoglycan: transfers peptidoglycan precursor phospho-MurNAc-pentapeptide from UDP-MurNAc-pentapeptide onto the lipid carrier undecaprenyl phosphate, yielding undecaprenyl-pyrophosphoryl-MurNAc-pentapeptide, known as lipid I.</text>
</comment>
<evidence type="ECO:0000313" key="10">
    <source>
        <dbReference type="EMBL" id="RLL09126.1"/>
    </source>
</evidence>
<feature type="transmembrane region" description="Helical" evidence="7">
    <location>
        <begin position="57"/>
        <end position="78"/>
    </location>
</feature>
<feature type="transmembrane region" description="Helical" evidence="7">
    <location>
        <begin position="192"/>
        <end position="211"/>
    </location>
</feature>
<dbReference type="PROSITE" id="PS01348">
    <property type="entry name" value="MRAY_2"/>
    <property type="match status" value="1"/>
</dbReference>
<protein>
    <recommendedName>
        <fullName evidence="7 8">Phospho-N-acetylmuramoyl-pentapeptide-transferase</fullName>
        <ecNumber evidence="7 8">2.7.8.13</ecNumber>
    </recommendedName>
    <alternativeName>
        <fullName evidence="7">UDP-MurNAc-pentapeptide phosphotransferase</fullName>
    </alternativeName>
</protein>
<comment type="similarity">
    <text evidence="2 7">Belongs to the glycosyltransferase 4 family. MraY subfamily.</text>
</comment>
<dbReference type="GO" id="GO:0009252">
    <property type="term" value="P:peptidoglycan biosynthetic process"/>
    <property type="evidence" value="ECO:0007669"/>
    <property type="project" value="UniProtKB-UniRule"/>
</dbReference>
<dbReference type="GO" id="GO:0005886">
    <property type="term" value="C:plasma membrane"/>
    <property type="evidence" value="ECO:0007669"/>
    <property type="project" value="UniProtKB-SubCell"/>
</dbReference>
<feature type="binding site" evidence="9">
    <location>
        <position position="184"/>
    </location>
    <ligand>
        <name>Mg(2+)</name>
        <dbReference type="ChEBI" id="CHEBI:18420"/>
    </ligand>
</feature>
<dbReference type="EC" id="2.7.8.13" evidence="7 8"/>
<keyword evidence="7" id="KW-0573">Peptidoglycan synthesis</keyword>
<keyword evidence="7" id="KW-0961">Cell wall biogenesis/degradation</keyword>
<dbReference type="GO" id="GO:0051992">
    <property type="term" value="F:UDP-N-acetylmuramoyl-L-alanyl-D-glutamyl-meso-2,6-diaminopimelyl-D-alanyl-D-alanine:undecaprenyl-phosphate transferase activity"/>
    <property type="evidence" value="ECO:0007669"/>
    <property type="project" value="RHEA"/>
</dbReference>
<evidence type="ECO:0000313" key="11">
    <source>
        <dbReference type="Proteomes" id="UP000276301"/>
    </source>
</evidence>
<keyword evidence="6 7" id="KW-0472">Membrane</keyword>
<dbReference type="InterPro" id="IPR003524">
    <property type="entry name" value="PNAcMuramoyl-5peptid_Trfase"/>
</dbReference>
<evidence type="ECO:0000256" key="3">
    <source>
        <dbReference type="ARBA" id="ARBA00022679"/>
    </source>
</evidence>
<keyword evidence="5 7" id="KW-1133">Transmembrane helix</keyword>
<feature type="transmembrane region" description="Helical" evidence="7">
    <location>
        <begin position="167"/>
        <end position="185"/>
    </location>
</feature>
<accession>A0A498CX32</accession>
<keyword evidence="4 7" id="KW-0812">Transmembrane</keyword>
<dbReference type="NCBIfam" id="TIGR00445">
    <property type="entry name" value="mraY"/>
    <property type="match status" value="1"/>
</dbReference>
<keyword evidence="7 9" id="KW-0460">Magnesium</keyword>
<dbReference type="PANTHER" id="PTHR22926:SF5">
    <property type="entry name" value="PHOSPHO-N-ACETYLMURAMOYL-PENTAPEPTIDE-TRANSFERASE HOMOLOG"/>
    <property type="match status" value="1"/>
</dbReference>
<organism evidence="10 11">
    <name type="scientific">Anaerotruncus massiliensis</name>
    <name type="common">ex Liu et al. 2021</name>
    <dbReference type="NCBI Taxonomy" id="2321404"/>
    <lineage>
        <taxon>Bacteria</taxon>
        <taxon>Bacillati</taxon>
        <taxon>Bacillota</taxon>
        <taxon>Clostridia</taxon>
        <taxon>Eubacteriales</taxon>
        <taxon>Oscillospiraceae</taxon>
        <taxon>Anaerotruncus</taxon>
    </lineage>
</organism>
<comment type="subcellular location">
    <subcellularLocation>
        <location evidence="7">Cell membrane</location>
        <topology evidence="7">Multi-pass membrane protein</topology>
    </subcellularLocation>
    <subcellularLocation>
        <location evidence="1">Membrane</location>
        <topology evidence="1">Multi-pass membrane protein</topology>
    </subcellularLocation>
</comment>
<feature type="transmembrane region" description="Helical" evidence="7">
    <location>
        <begin position="217"/>
        <end position="236"/>
    </location>
</feature>
<comment type="catalytic activity">
    <reaction evidence="7">
        <text>UDP-N-acetyl-alpha-D-muramoyl-L-alanyl-gamma-D-glutamyl-meso-2,6-diaminopimeloyl-D-alanyl-D-alanine + di-trans,octa-cis-undecaprenyl phosphate = di-trans,octa-cis-undecaprenyl diphospho-N-acetyl-alpha-D-muramoyl-L-alanyl-D-glutamyl-meso-2,6-diaminopimeloyl-D-alanyl-D-alanine + UMP</text>
        <dbReference type="Rhea" id="RHEA:28386"/>
        <dbReference type="ChEBI" id="CHEBI:57865"/>
        <dbReference type="ChEBI" id="CHEBI:60392"/>
        <dbReference type="ChEBI" id="CHEBI:61386"/>
        <dbReference type="ChEBI" id="CHEBI:61387"/>
        <dbReference type="EC" id="2.7.8.13"/>
    </reaction>
</comment>
<dbReference type="InterPro" id="IPR000715">
    <property type="entry name" value="Glycosyl_transferase_4"/>
</dbReference>
<dbReference type="GO" id="GO:0008963">
    <property type="term" value="F:phospho-N-acetylmuramoyl-pentapeptide-transferase activity"/>
    <property type="evidence" value="ECO:0007669"/>
    <property type="project" value="UniProtKB-UniRule"/>
</dbReference>
<dbReference type="PANTHER" id="PTHR22926">
    <property type="entry name" value="PHOSPHO-N-ACETYLMURAMOYL-PENTAPEPTIDE-TRANSFERASE"/>
    <property type="match status" value="1"/>
</dbReference>
<dbReference type="EMBL" id="RCHT01000022">
    <property type="protein sequence ID" value="RLL09126.1"/>
    <property type="molecule type" value="Genomic_DNA"/>
</dbReference>
<gene>
    <name evidence="7" type="primary">mraY</name>
    <name evidence="10" type="ORF">D4A47_10660</name>
</gene>
<feature type="transmembrane region" description="Helical" evidence="7">
    <location>
        <begin position="6"/>
        <end position="29"/>
    </location>
</feature>
<feature type="transmembrane region" description="Helical" evidence="7">
    <location>
        <begin position="130"/>
        <end position="147"/>
    </location>
</feature>
<evidence type="ECO:0000256" key="9">
    <source>
        <dbReference type="PIRSR" id="PIRSR600715-1"/>
    </source>
</evidence>
<sequence>MNSGMTLILITLVAFAVTALLGFVMIPFLHKLKFGQTILDIGPAWHKKKQGTPTMGGVMFIIGITAAVVIGVSTLWLSPAAQGYLGDPRGNIKLFAGVAMALAFGAVGFLDDYIKVVKHRNLGLTARQKYLMQLVIGVFYLVMLYIAGDRSTAVAVPFFGSLELGPFYYLLAMIIITGFVNAVNLTDGLDGLSSSVTFVYAVIFLVIAGILQFGQASVIAAALAGGTLGFLVWNFYPAKVFMGDTGSLFLGGLVVALAFQVGMPLLLVFAGVVFWCEAFSVIIQVCYFKATHGKRLFKMSPIHHHFEMCGWSEVKIVSVFALVGLLGGALAVWSVLLL</sequence>
<evidence type="ECO:0000256" key="2">
    <source>
        <dbReference type="ARBA" id="ARBA00005583"/>
    </source>
</evidence>
<dbReference type="HAMAP" id="MF_00038">
    <property type="entry name" value="MraY"/>
    <property type="match status" value="1"/>
</dbReference>
<dbReference type="UniPathway" id="UPA00219"/>
<evidence type="ECO:0000256" key="8">
    <source>
        <dbReference type="NCBIfam" id="TIGR00445"/>
    </source>
</evidence>
<feature type="transmembrane region" description="Helical" evidence="7">
    <location>
        <begin position="316"/>
        <end position="336"/>
    </location>
</feature>
<dbReference type="GO" id="GO:0051301">
    <property type="term" value="P:cell division"/>
    <property type="evidence" value="ECO:0007669"/>
    <property type="project" value="UniProtKB-KW"/>
</dbReference>
<keyword evidence="7" id="KW-1003">Cell membrane</keyword>
<keyword evidence="7" id="KW-0131">Cell cycle</keyword>
<dbReference type="GO" id="GO:0046872">
    <property type="term" value="F:metal ion binding"/>
    <property type="evidence" value="ECO:0007669"/>
    <property type="project" value="UniProtKB-KW"/>
</dbReference>
<dbReference type="CDD" id="cd06852">
    <property type="entry name" value="GT_MraY"/>
    <property type="match status" value="1"/>
</dbReference>
<dbReference type="RefSeq" id="WP_121587259.1">
    <property type="nucleotide sequence ID" value="NZ_RCHT01000022.1"/>
</dbReference>
<dbReference type="GO" id="GO:0008360">
    <property type="term" value="P:regulation of cell shape"/>
    <property type="evidence" value="ECO:0007669"/>
    <property type="project" value="UniProtKB-KW"/>
</dbReference>
<evidence type="ECO:0000256" key="6">
    <source>
        <dbReference type="ARBA" id="ARBA00023136"/>
    </source>
</evidence>
<feature type="transmembrane region" description="Helical" evidence="7">
    <location>
        <begin position="248"/>
        <end position="266"/>
    </location>
</feature>
<keyword evidence="7" id="KW-0132">Cell division</keyword>
<feature type="transmembrane region" description="Helical" evidence="7">
    <location>
        <begin position="272"/>
        <end position="290"/>
    </location>
</feature>
<dbReference type="AlphaFoldDB" id="A0A498CX32"/>
<dbReference type="Pfam" id="PF10555">
    <property type="entry name" value="MraY_sig1"/>
    <property type="match status" value="1"/>
</dbReference>
<proteinExistence type="inferred from homology"/>
<comment type="cofactor">
    <cofactor evidence="7 9">
        <name>Mg(2+)</name>
        <dbReference type="ChEBI" id="CHEBI:18420"/>
    </cofactor>
</comment>
<reference evidence="10 11" key="1">
    <citation type="submission" date="2018-10" db="EMBL/GenBank/DDBJ databases">
        <title>Anaerotruncus faecis sp. nov., isolated from human feces.</title>
        <authorList>
            <person name="Wang Y.-J."/>
        </authorList>
    </citation>
    <scope>NUCLEOTIDE SEQUENCE [LARGE SCALE GENOMIC DNA]</scope>
    <source>
        <strain evidence="10 11">22A2-44</strain>
    </source>
</reference>
<name>A0A498CX32_9FIRM</name>